<dbReference type="InterPro" id="IPR036259">
    <property type="entry name" value="MFS_trans_sf"/>
</dbReference>
<accession>A0AAN6M4E7</accession>
<dbReference type="EMBL" id="WVTA01000002">
    <property type="protein sequence ID" value="KAK3215578.1"/>
    <property type="molecule type" value="Genomic_DNA"/>
</dbReference>
<dbReference type="InterPro" id="IPR017703">
    <property type="entry name" value="YgfZ/GCV_T_CS"/>
</dbReference>
<comment type="subcellular location">
    <subcellularLocation>
        <location evidence="1">Mitochondrion matrix</location>
    </subcellularLocation>
</comment>
<feature type="region of interest" description="Disordered" evidence="6">
    <location>
        <begin position="70"/>
        <end position="90"/>
    </location>
</feature>
<evidence type="ECO:0000256" key="4">
    <source>
        <dbReference type="ARBA" id="ARBA00093447"/>
    </source>
</evidence>
<organism evidence="8 9">
    <name type="scientific">Pseudopithomyces chartarum</name>
    <dbReference type="NCBI Taxonomy" id="1892770"/>
    <lineage>
        <taxon>Eukaryota</taxon>
        <taxon>Fungi</taxon>
        <taxon>Dikarya</taxon>
        <taxon>Ascomycota</taxon>
        <taxon>Pezizomycotina</taxon>
        <taxon>Dothideomycetes</taxon>
        <taxon>Pleosporomycetidae</taxon>
        <taxon>Pleosporales</taxon>
        <taxon>Massarineae</taxon>
        <taxon>Didymosphaeriaceae</taxon>
        <taxon>Pseudopithomyces</taxon>
    </lineage>
</organism>
<feature type="transmembrane region" description="Helical" evidence="7">
    <location>
        <begin position="590"/>
        <end position="612"/>
    </location>
</feature>
<comment type="similarity">
    <text evidence="4">Belongs to the GcvT family. CAF17/IBA57 subfamily.</text>
</comment>
<keyword evidence="7" id="KW-1133">Transmembrane helix</keyword>
<dbReference type="SUPFAM" id="SSF103025">
    <property type="entry name" value="Folate-binding domain"/>
    <property type="match status" value="1"/>
</dbReference>
<dbReference type="Gene3D" id="3.30.1360.120">
    <property type="entry name" value="Probable tRNA modification gtpase trme, domain 1"/>
    <property type="match status" value="1"/>
</dbReference>
<evidence type="ECO:0000313" key="8">
    <source>
        <dbReference type="EMBL" id="KAK3215578.1"/>
    </source>
</evidence>
<keyword evidence="7" id="KW-0472">Membrane</keyword>
<feature type="transmembrane region" description="Helical" evidence="7">
    <location>
        <begin position="624"/>
        <end position="645"/>
    </location>
</feature>
<dbReference type="AlphaFoldDB" id="A0AAN6M4E7"/>
<comment type="caution">
    <text evidence="8">The sequence shown here is derived from an EMBL/GenBank/DDBJ whole genome shotgun (WGS) entry which is preliminary data.</text>
</comment>
<gene>
    <name evidence="8" type="ORF">GRF29_8g413853</name>
</gene>
<feature type="non-terminal residue" evidence="8">
    <location>
        <position position="653"/>
    </location>
</feature>
<feature type="region of interest" description="Disordered" evidence="6">
    <location>
        <begin position="413"/>
        <end position="444"/>
    </location>
</feature>
<keyword evidence="2" id="KW-0809">Transit peptide</keyword>
<sequence>MASLFARSRPRKPSTICEACFTCLGVPRKPATASLRYLSTASRPVAVRHALDSEAAGSITTKAQLRNYSSAGGAGSISTPGSETGADKSENGAFLTRGSISAAVIPPEAQYARLVNRRLIALSGPDTAKFLQGLVTNNVDPQRVTPFYAAFLDARGRMLHDVFVWTHSDLHHQKEMIGAKGAGEWACYVEVDEAETSTLVKHLKRHRLRSKVDIRLVDEGQEAQVCAIWGGNEALEAVSGQSQVLAKLEDPRFIFHHTSQDTSDCKNMVRALVRPTDVPTQSSGHPEEYTRLRYTHGVIEGGEIPKETLPSNKGNSLPMEYNVDISQGIDFKKGCYVGQELTIRTKHTGVVRKRILPVALSHANVPLQEPHSSDQIPTLVTDFTLDPSRFESADIKQLDDAALALAMATPHATETTPLLHSPTDATPPSPHEPESSKPPPQSTPLPLRITSTMFSFAVTGLFTSSIGALLTPISHHYHLSDLHVSLIFLCGPLGYILASPSNASIHGVLGQRGIAIIGPLLHTLSALGIAAHPPFPVVLVAFVAAVSALELIFLTTAFRYEDAARYRQSKSHIVLEQSGSSSKQIFRHAATWFAAAYFLTYVGIETAISGWVVSFMMRYRHASVYMASLSSSGFWGGMAVGRLTLGYVTDRIG</sequence>
<proteinExistence type="inferred from homology"/>
<evidence type="ECO:0000256" key="7">
    <source>
        <dbReference type="SAM" id="Phobius"/>
    </source>
</evidence>
<evidence type="ECO:0000256" key="6">
    <source>
        <dbReference type="SAM" id="MobiDB-lite"/>
    </source>
</evidence>
<name>A0AAN6M4E7_9PLEO</name>
<feature type="transmembrane region" description="Helical" evidence="7">
    <location>
        <begin position="482"/>
        <end position="501"/>
    </location>
</feature>
<dbReference type="GO" id="GO:0005759">
    <property type="term" value="C:mitochondrial matrix"/>
    <property type="evidence" value="ECO:0007669"/>
    <property type="project" value="UniProtKB-SubCell"/>
</dbReference>
<keyword evidence="7" id="KW-0812">Transmembrane</keyword>
<feature type="compositionally biased region" description="Pro residues" evidence="6">
    <location>
        <begin position="425"/>
        <end position="443"/>
    </location>
</feature>
<evidence type="ECO:0000256" key="3">
    <source>
        <dbReference type="ARBA" id="ARBA00023128"/>
    </source>
</evidence>
<dbReference type="SUPFAM" id="SSF103473">
    <property type="entry name" value="MFS general substrate transporter"/>
    <property type="match status" value="1"/>
</dbReference>
<dbReference type="Gene3D" id="2.40.30.160">
    <property type="match status" value="1"/>
</dbReference>
<evidence type="ECO:0000256" key="2">
    <source>
        <dbReference type="ARBA" id="ARBA00022946"/>
    </source>
</evidence>
<dbReference type="Proteomes" id="UP001280581">
    <property type="component" value="Unassembled WGS sequence"/>
</dbReference>
<reference evidence="8 9" key="1">
    <citation type="submission" date="2021-02" db="EMBL/GenBank/DDBJ databases">
        <title>Genome assembly of Pseudopithomyces chartarum.</title>
        <authorList>
            <person name="Jauregui R."/>
            <person name="Singh J."/>
            <person name="Voisey C."/>
        </authorList>
    </citation>
    <scope>NUCLEOTIDE SEQUENCE [LARGE SCALE GENOMIC DNA]</scope>
    <source>
        <strain evidence="8 9">AGR01</strain>
    </source>
</reference>
<evidence type="ECO:0000256" key="5">
    <source>
        <dbReference type="ARBA" id="ARBA00093637"/>
    </source>
</evidence>
<feature type="transmembrane region" description="Helical" evidence="7">
    <location>
        <begin position="445"/>
        <end position="470"/>
    </location>
</feature>
<keyword evidence="9" id="KW-1185">Reference proteome</keyword>
<dbReference type="NCBIfam" id="TIGR03317">
    <property type="entry name" value="ygfZ_signature"/>
    <property type="match status" value="1"/>
</dbReference>
<evidence type="ECO:0000313" key="9">
    <source>
        <dbReference type="Proteomes" id="UP001280581"/>
    </source>
</evidence>
<protein>
    <recommendedName>
        <fullName evidence="5">Iron-sulfur cluster assembly factor IBA57 homolog, mitochondrial</fullName>
    </recommendedName>
</protein>
<dbReference type="InterPro" id="IPR045179">
    <property type="entry name" value="YgfZ/GcvT"/>
</dbReference>
<dbReference type="PANTHER" id="PTHR22602">
    <property type="entry name" value="TRANSFERASE CAF17, MITOCHONDRIAL-RELATED"/>
    <property type="match status" value="1"/>
</dbReference>
<keyword evidence="3" id="KW-0496">Mitochondrion</keyword>
<feature type="compositionally biased region" description="Polar residues" evidence="6">
    <location>
        <begin position="70"/>
        <end position="82"/>
    </location>
</feature>
<dbReference type="GO" id="GO:0016226">
    <property type="term" value="P:iron-sulfur cluster assembly"/>
    <property type="evidence" value="ECO:0007669"/>
    <property type="project" value="TreeGrafter"/>
</dbReference>
<feature type="transmembrane region" description="Helical" evidence="7">
    <location>
        <begin position="537"/>
        <end position="560"/>
    </location>
</feature>
<dbReference type="PANTHER" id="PTHR22602:SF0">
    <property type="entry name" value="TRANSFERASE CAF17, MITOCHONDRIAL-RELATED"/>
    <property type="match status" value="1"/>
</dbReference>
<evidence type="ECO:0000256" key="1">
    <source>
        <dbReference type="ARBA" id="ARBA00004305"/>
    </source>
</evidence>
<dbReference type="InterPro" id="IPR027266">
    <property type="entry name" value="TrmE/GcvT-like"/>
</dbReference>
<dbReference type="Gene3D" id="1.20.1250.20">
    <property type="entry name" value="MFS general substrate transporter like domains"/>
    <property type="match status" value="1"/>
</dbReference>